<feature type="transmembrane region" description="Helical" evidence="7">
    <location>
        <begin position="308"/>
        <end position="330"/>
    </location>
</feature>
<dbReference type="EMBL" id="CP002207">
    <property type="protein sequence ID" value="ADP32306.1"/>
    <property type="molecule type" value="Genomic_DNA"/>
</dbReference>
<gene>
    <name evidence="9" type="ordered locus">BATR1942_06770</name>
</gene>
<dbReference type="PANTHER" id="PTHR23513:SF6">
    <property type="entry name" value="MAJOR FACILITATOR SUPERFAMILY ASSOCIATED DOMAIN-CONTAINING PROTEIN"/>
    <property type="match status" value="1"/>
</dbReference>
<reference evidence="9 10" key="1">
    <citation type="journal article" date="2011" name="Front. Microbiol.">
        <title>Genomic signatures of strain selection and enhancement in Bacillus atrophaeus var. globigii, a historical biowarfare simulant.</title>
        <authorList>
            <person name="Gibbons H.S."/>
            <person name="Broomall S.M."/>
            <person name="McNew L.A."/>
            <person name="Daligault H."/>
            <person name="Chapman C."/>
            <person name="Bruce D."/>
            <person name="Karavis M."/>
            <person name="Krepps M."/>
            <person name="McGregor P.A."/>
            <person name="Hong C."/>
            <person name="Park K.H."/>
            <person name="Akmal A."/>
            <person name="Feldman A."/>
            <person name="Lin J.S."/>
            <person name="Chang W.E."/>
            <person name="Higgs B.W."/>
            <person name="Demirev P."/>
            <person name="Lindquist J."/>
            <person name="Liem A."/>
            <person name="Fochler E."/>
            <person name="Read T.D."/>
            <person name="Tapia R."/>
            <person name="Johnson S."/>
            <person name="Bishop-Lilly K.A."/>
            <person name="Detter C."/>
            <person name="Han C."/>
            <person name="Sozhamannan S."/>
            <person name="Rosenzweig C.N."/>
            <person name="Skowronski E.W."/>
        </authorList>
    </citation>
    <scope>NUCLEOTIDE SEQUENCE [LARGE SCALE GENOMIC DNA]</scope>
    <source>
        <strain evidence="9 10">1942</strain>
    </source>
</reference>
<keyword evidence="2" id="KW-0813">Transport</keyword>
<keyword evidence="4 7" id="KW-0812">Transmembrane</keyword>
<evidence type="ECO:0000313" key="9">
    <source>
        <dbReference type="EMBL" id="ADP32306.1"/>
    </source>
</evidence>
<evidence type="ECO:0000256" key="6">
    <source>
        <dbReference type="ARBA" id="ARBA00023136"/>
    </source>
</evidence>
<feature type="transmembrane region" description="Helical" evidence="7">
    <location>
        <begin position="12"/>
        <end position="37"/>
    </location>
</feature>
<accession>A0ABM5LWT1</accession>
<dbReference type="PROSITE" id="PS50850">
    <property type="entry name" value="MFS"/>
    <property type="match status" value="1"/>
</dbReference>
<sequence>MKNLWVFKGDFFKLWSGTFLSILSSTLFYYSLIWWSLNETESALSGGLIIGLGMSISIVLSPFTGWLADRFHRGRLIAYSDVIISILFFTIGLLAIFNFTSILLLIITRAFISICLTAIEPASRSLISDTVEKDLIEKGIAFQEILNQITQVAVPILTGVLFTFLPFGYVWLICGGLTFVSIFLEFLIKDKRGNQKQVSFNKKQLFSGFTNLFKNRPLRNLLYGTSIQQLLFSGFPIYIAIWTSILIKDKEWIGGIFQSIWGIGTLVAAITLSFLAKQDHLKIVAPVLMIIFGLLLSPLGWISNVYLGLTLLVLTGAISGIVNIYLEGYLQRVTEGRDRGRSLGAFFAVNSSLMPLGYALAGIISEMVDVKLLFLIVALPTPLVSFFIFRSVQMWEGKIKKPYGTEKATPM</sequence>
<feature type="transmembrane region" description="Helical" evidence="7">
    <location>
        <begin position="253"/>
        <end position="276"/>
    </location>
</feature>
<evidence type="ECO:0000256" key="1">
    <source>
        <dbReference type="ARBA" id="ARBA00004651"/>
    </source>
</evidence>
<dbReference type="InterPro" id="IPR011701">
    <property type="entry name" value="MFS"/>
</dbReference>
<evidence type="ECO:0000313" key="10">
    <source>
        <dbReference type="Proteomes" id="UP000006867"/>
    </source>
</evidence>
<feature type="transmembrane region" description="Helical" evidence="7">
    <location>
        <begin position="43"/>
        <end position="64"/>
    </location>
</feature>
<dbReference type="RefSeq" id="WP_003328682.1">
    <property type="nucleotide sequence ID" value="NC_014639.1"/>
</dbReference>
<dbReference type="InterPro" id="IPR020846">
    <property type="entry name" value="MFS_dom"/>
</dbReference>
<feature type="transmembrane region" description="Helical" evidence="7">
    <location>
        <begin position="370"/>
        <end position="389"/>
    </location>
</feature>
<dbReference type="SUPFAM" id="SSF103473">
    <property type="entry name" value="MFS general substrate transporter"/>
    <property type="match status" value="1"/>
</dbReference>
<feature type="domain" description="Major facilitator superfamily (MFS) profile" evidence="8">
    <location>
        <begin position="1"/>
        <end position="193"/>
    </location>
</feature>
<feature type="transmembrane region" description="Helical" evidence="7">
    <location>
        <begin position="342"/>
        <end position="364"/>
    </location>
</feature>
<feature type="transmembrane region" description="Helical" evidence="7">
    <location>
        <begin position="221"/>
        <end position="247"/>
    </location>
</feature>
<dbReference type="Gene3D" id="1.20.1250.20">
    <property type="entry name" value="MFS general substrate transporter like domains"/>
    <property type="match status" value="1"/>
</dbReference>
<dbReference type="InterPro" id="IPR036259">
    <property type="entry name" value="MFS_trans_sf"/>
</dbReference>
<dbReference type="CDD" id="cd06173">
    <property type="entry name" value="MFS_MefA_like"/>
    <property type="match status" value="1"/>
</dbReference>
<dbReference type="Proteomes" id="UP000006867">
    <property type="component" value="Chromosome"/>
</dbReference>
<feature type="transmembrane region" description="Helical" evidence="7">
    <location>
        <begin position="168"/>
        <end position="188"/>
    </location>
</feature>
<keyword evidence="10" id="KW-1185">Reference proteome</keyword>
<comment type="subcellular location">
    <subcellularLocation>
        <location evidence="1">Cell membrane</location>
        <topology evidence="1">Multi-pass membrane protein</topology>
    </subcellularLocation>
</comment>
<protein>
    <recommendedName>
        <fullName evidence="8">Major facilitator superfamily (MFS) profile domain-containing protein</fullName>
    </recommendedName>
</protein>
<dbReference type="PANTHER" id="PTHR23513">
    <property type="entry name" value="INTEGRAL MEMBRANE EFFLUX PROTEIN-RELATED"/>
    <property type="match status" value="1"/>
</dbReference>
<keyword evidence="3" id="KW-1003">Cell membrane</keyword>
<evidence type="ECO:0000259" key="8">
    <source>
        <dbReference type="PROSITE" id="PS50850"/>
    </source>
</evidence>
<feature type="transmembrane region" description="Helical" evidence="7">
    <location>
        <begin position="283"/>
        <end position="302"/>
    </location>
</feature>
<proteinExistence type="predicted"/>
<name>A0ABM5LWT1_BACA1</name>
<evidence type="ECO:0000256" key="3">
    <source>
        <dbReference type="ARBA" id="ARBA00022475"/>
    </source>
</evidence>
<organism evidence="9 10">
    <name type="scientific">Bacillus atrophaeus (strain 1942)</name>
    <dbReference type="NCBI Taxonomy" id="720555"/>
    <lineage>
        <taxon>Bacteria</taxon>
        <taxon>Bacillati</taxon>
        <taxon>Bacillota</taxon>
        <taxon>Bacilli</taxon>
        <taxon>Bacillales</taxon>
        <taxon>Bacillaceae</taxon>
        <taxon>Bacillus</taxon>
    </lineage>
</organism>
<keyword evidence="5 7" id="KW-1133">Transmembrane helix</keyword>
<evidence type="ECO:0000256" key="2">
    <source>
        <dbReference type="ARBA" id="ARBA00022448"/>
    </source>
</evidence>
<keyword evidence="6 7" id="KW-0472">Membrane</keyword>
<dbReference type="Pfam" id="PF07690">
    <property type="entry name" value="MFS_1"/>
    <property type="match status" value="1"/>
</dbReference>
<evidence type="ECO:0000256" key="4">
    <source>
        <dbReference type="ARBA" id="ARBA00022692"/>
    </source>
</evidence>
<feature type="transmembrane region" description="Helical" evidence="7">
    <location>
        <begin position="140"/>
        <end position="162"/>
    </location>
</feature>
<evidence type="ECO:0000256" key="5">
    <source>
        <dbReference type="ARBA" id="ARBA00022989"/>
    </source>
</evidence>
<evidence type="ECO:0000256" key="7">
    <source>
        <dbReference type="SAM" id="Phobius"/>
    </source>
</evidence>